<dbReference type="PANTHER" id="PTHR42912">
    <property type="entry name" value="METHYLTRANSFERASE"/>
    <property type="match status" value="1"/>
</dbReference>
<evidence type="ECO:0000259" key="1">
    <source>
        <dbReference type="Pfam" id="PF08241"/>
    </source>
</evidence>
<dbReference type="EMBL" id="CP046172">
    <property type="protein sequence ID" value="QIS13752.1"/>
    <property type="molecule type" value="Genomic_DNA"/>
</dbReference>
<dbReference type="InterPro" id="IPR029063">
    <property type="entry name" value="SAM-dependent_MTases_sf"/>
</dbReference>
<proteinExistence type="predicted"/>
<gene>
    <name evidence="2" type="ORF">F5544_29535</name>
</gene>
<evidence type="ECO:0000313" key="3">
    <source>
        <dbReference type="Proteomes" id="UP000503540"/>
    </source>
</evidence>
<sequence length="188" mass="20359">MAMNYFHRILCRSAMWERASATRIVPWALSGLELGDQTLEIGPGYGANVRALGARTGSLTGLEIDPALAARLRTRHPGAVAVVDGDGTRMPFPPSGFDSVVCFTMLHHVPTPTAQDDLFAEAFRVLRPGGVFAGSDGLDSRIFRLIHLGDTCVPVPPETAPTRLARVGFTDIEIETGEGSFRFRARRP</sequence>
<organism evidence="2 3">
    <name type="scientific">Nocardia arthritidis</name>
    <dbReference type="NCBI Taxonomy" id="228602"/>
    <lineage>
        <taxon>Bacteria</taxon>
        <taxon>Bacillati</taxon>
        <taxon>Actinomycetota</taxon>
        <taxon>Actinomycetes</taxon>
        <taxon>Mycobacteriales</taxon>
        <taxon>Nocardiaceae</taxon>
        <taxon>Nocardia</taxon>
    </lineage>
</organism>
<keyword evidence="2" id="KW-0489">Methyltransferase</keyword>
<dbReference type="CDD" id="cd02440">
    <property type="entry name" value="AdoMet_MTases"/>
    <property type="match status" value="1"/>
</dbReference>
<dbReference type="KEGG" id="nah:F5544_29535"/>
<accession>A0A6G9YKL7</accession>
<dbReference type="RefSeq" id="WP_167476249.1">
    <property type="nucleotide sequence ID" value="NZ_CP046172.1"/>
</dbReference>
<dbReference type="Proteomes" id="UP000503540">
    <property type="component" value="Chromosome"/>
</dbReference>
<dbReference type="GO" id="GO:0008757">
    <property type="term" value="F:S-adenosylmethionine-dependent methyltransferase activity"/>
    <property type="evidence" value="ECO:0007669"/>
    <property type="project" value="InterPro"/>
</dbReference>
<keyword evidence="2" id="KW-0808">Transferase</keyword>
<dbReference type="AlphaFoldDB" id="A0A6G9YKL7"/>
<dbReference type="InterPro" id="IPR050508">
    <property type="entry name" value="Methyltransf_Superfamily"/>
</dbReference>
<reference evidence="2 3" key="1">
    <citation type="journal article" date="2019" name="ACS Chem. Biol.">
        <title>Identification and Mobilization of a Cryptic Antibiotic Biosynthesis Gene Locus from a Human-Pathogenic Nocardia Isolate.</title>
        <authorList>
            <person name="Herisse M."/>
            <person name="Ishida K."/>
            <person name="Porter J.L."/>
            <person name="Howden B."/>
            <person name="Hertweck C."/>
            <person name="Stinear T.P."/>
            <person name="Pidot S.J."/>
        </authorList>
    </citation>
    <scope>NUCLEOTIDE SEQUENCE [LARGE SCALE GENOMIC DNA]</scope>
    <source>
        <strain evidence="2 3">AUSMDU00012717</strain>
    </source>
</reference>
<keyword evidence="3" id="KW-1185">Reference proteome</keyword>
<dbReference type="PANTHER" id="PTHR42912:SF93">
    <property type="entry name" value="N6-ADENOSINE-METHYLTRANSFERASE TMT1A"/>
    <property type="match status" value="1"/>
</dbReference>
<protein>
    <submittedName>
        <fullName evidence="2">Methyltransferase domain-containing protein</fullName>
    </submittedName>
</protein>
<evidence type="ECO:0000313" key="2">
    <source>
        <dbReference type="EMBL" id="QIS13752.1"/>
    </source>
</evidence>
<dbReference type="GO" id="GO:0032259">
    <property type="term" value="P:methylation"/>
    <property type="evidence" value="ECO:0007669"/>
    <property type="project" value="UniProtKB-KW"/>
</dbReference>
<dbReference type="InterPro" id="IPR013216">
    <property type="entry name" value="Methyltransf_11"/>
</dbReference>
<dbReference type="Pfam" id="PF08241">
    <property type="entry name" value="Methyltransf_11"/>
    <property type="match status" value="1"/>
</dbReference>
<feature type="domain" description="Methyltransferase type 11" evidence="1">
    <location>
        <begin position="39"/>
        <end position="133"/>
    </location>
</feature>
<dbReference type="SUPFAM" id="SSF53335">
    <property type="entry name" value="S-adenosyl-L-methionine-dependent methyltransferases"/>
    <property type="match status" value="1"/>
</dbReference>
<dbReference type="Gene3D" id="3.40.50.150">
    <property type="entry name" value="Vaccinia Virus protein VP39"/>
    <property type="match status" value="1"/>
</dbReference>
<name>A0A6G9YKL7_9NOCA</name>